<dbReference type="InterPro" id="IPR014001">
    <property type="entry name" value="Helicase_ATP-bd"/>
</dbReference>
<evidence type="ECO:0000256" key="2">
    <source>
        <dbReference type="ARBA" id="ARBA00004123"/>
    </source>
</evidence>
<keyword evidence="19" id="KW-1185">Reference proteome</keyword>
<comment type="similarity">
    <text evidence="11">Belongs to the DEAD box helicase family. DDX56/DBP9 subfamily.</text>
</comment>
<dbReference type="GO" id="GO:0003724">
    <property type="term" value="F:RNA helicase activity"/>
    <property type="evidence" value="ECO:0007669"/>
    <property type="project" value="UniProtKB-EC"/>
</dbReference>
<dbReference type="Pfam" id="PF00270">
    <property type="entry name" value="DEAD"/>
    <property type="match status" value="1"/>
</dbReference>
<comment type="subcellular location">
    <subcellularLocation>
        <location evidence="2">Nucleus</location>
    </subcellularLocation>
</comment>
<evidence type="ECO:0000256" key="12">
    <source>
        <dbReference type="ARBA" id="ARBA00047984"/>
    </source>
</evidence>
<dbReference type="GO" id="GO:0005829">
    <property type="term" value="C:cytosol"/>
    <property type="evidence" value="ECO:0007669"/>
    <property type="project" value="TreeGrafter"/>
</dbReference>
<evidence type="ECO:0000256" key="1">
    <source>
        <dbReference type="ARBA" id="ARBA00003706"/>
    </source>
</evidence>
<keyword evidence="5" id="KW-0547">Nucleotide-binding</keyword>
<evidence type="ECO:0000313" key="19">
    <source>
        <dbReference type="Proteomes" id="UP000325902"/>
    </source>
</evidence>
<feature type="compositionally biased region" description="Acidic residues" evidence="14">
    <location>
        <begin position="355"/>
        <end position="368"/>
    </location>
</feature>
<dbReference type="PROSITE" id="PS51195">
    <property type="entry name" value="Q_MOTIF"/>
    <property type="match status" value="1"/>
</dbReference>
<evidence type="ECO:0000256" key="6">
    <source>
        <dbReference type="ARBA" id="ARBA00022801"/>
    </source>
</evidence>
<accession>A0A5N5DR98</accession>
<feature type="compositionally biased region" description="Basic and acidic residues" evidence="14">
    <location>
        <begin position="1"/>
        <end position="12"/>
    </location>
</feature>
<dbReference type="GO" id="GO:0010467">
    <property type="term" value="P:gene expression"/>
    <property type="evidence" value="ECO:0007669"/>
    <property type="project" value="UniProtKB-ARBA"/>
</dbReference>
<evidence type="ECO:0000256" key="9">
    <source>
        <dbReference type="ARBA" id="ARBA00022884"/>
    </source>
</evidence>
<organism evidence="18 19">
    <name type="scientific">Lasiodiplodia theobromae</name>
    <dbReference type="NCBI Taxonomy" id="45133"/>
    <lineage>
        <taxon>Eukaryota</taxon>
        <taxon>Fungi</taxon>
        <taxon>Dikarya</taxon>
        <taxon>Ascomycota</taxon>
        <taxon>Pezizomycotina</taxon>
        <taxon>Dothideomycetes</taxon>
        <taxon>Dothideomycetes incertae sedis</taxon>
        <taxon>Botryosphaeriales</taxon>
        <taxon>Botryosphaeriaceae</taxon>
        <taxon>Lasiodiplodia</taxon>
    </lineage>
</organism>
<evidence type="ECO:0000256" key="4">
    <source>
        <dbReference type="ARBA" id="ARBA00022517"/>
    </source>
</evidence>
<evidence type="ECO:0000256" key="14">
    <source>
        <dbReference type="SAM" id="MobiDB-lite"/>
    </source>
</evidence>
<comment type="caution">
    <text evidence="18">The sequence shown here is derived from an EMBL/GenBank/DDBJ whole genome shotgun (WGS) entry which is preliminary data.</text>
</comment>
<evidence type="ECO:0000256" key="10">
    <source>
        <dbReference type="ARBA" id="ARBA00023242"/>
    </source>
</evidence>
<feature type="compositionally biased region" description="Low complexity" evidence="14">
    <location>
        <begin position="19"/>
        <end position="31"/>
    </location>
</feature>
<evidence type="ECO:0000256" key="5">
    <source>
        <dbReference type="ARBA" id="ARBA00022741"/>
    </source>
</evidence>
<feature type="domain" description="Helicase C-terminal" evidence="16">
    <location>
        <begin position="250"/>
        <end position="499"/>
    </location>
</feature>
<evidence type="ECO:0000259" key="16">
    <source>
        <dbReference type="PROSITE" id="PS51194"/>
    </source>
</evidence>
<feature type="short sequence motif" description="Q motif" evidence="13">
    <location>
        <begin position="30"/>
        <end position="58"/>
    </location>
</feature>
<protein>
    <recommendedName>
        <fullName evidence="3">RNA helicase</fullName>
        <ecNumber evidence="3">3.6.4.13</ecNumber>
    </recommendedName>
</protein>
<comment type="function">
    <text evidence="1">ATP-binding RNA helicase involved in the biogenesis of 60S ribosomal subunits and is required for the normal formation of 25S and 5.8S rRNAs.</text>
</comment>
<dbReference type="SMART" id="SM00490">
    <property type="entry name" value="HELICc"/>
    <property type="match status" value="1"/>
</dbReference>
<feature type="domain" description="DEAD-box RNA helicase Q" evidence="17">
    <location>
        <begin position="30"/>
        <end position="58"/>
    </location>
</feature>
<dbReference type="GO" id="GO:0005524">
    <property type="term" value="F:ATP binding"/>
    <property type="evidence" value="ECO:0007669"/>
    <property type="project" value="UniProtKB-KW"/>
</dbReference>
<reference evidence="18 19" key="1">
    <citation type="journal article" date="2019" name="Sci. Rep.">
        <title>A multi-omics analysis of the grapevine pathogen Lasiodiplodia theobromae reveals that temperature affects the expression of virulence- and pathogenicity-related genes.</title>
        <authorList>
            <person name="Felix C."/>
            <person name="Meneses R."/>
            <person name="Goncalves M.F.M."/>
            <person name="Tilleman L."/>
            <person name="Duarte A.S."/>
            <person name="Jorrin-Novo J.V."/>
            <person name="Van de Peer Y."/>
            <person name="Deforce D."/>
            <person name="Van Nieuwerburgh F."/>
            <person name="Esteves A.C."/>
            <person name="Alves A."/>
        </authorList>
    </citation>
    <scope>NUCLEOTIDE SEQUENCE [LARGE SCALE GENOMIC DNA]</scope>
    <source>
        <strain evidence="18 19">LA-SOL3</strain>
    </source>
</reference>
<dbReference type="PANTHER" id="PTHR47959">
    <property type="entry name" value="ATP-DEPENDENT RNA HELICASE RHLE-RELATED"/>
    <property type="match status" value="1"/>
</dbReference>
<evidence type="ECO:0000259" key="17">
    <source>
        <dbReference type="PROSITE" id="PS51195"/>
    </source>
</evidence>
<dbReference type="SUPFAM" id="SSF52540">
    <property type="entry name" value="P-loop containing nucleoside triphosphate hydrolases"/>
    <property type="match status" value="2"/>
</dbReference>
<dbReference type="EMBL" id="VCHE01000004">
    <property type="protein sequence ID" value="KAB2580287.1"/>
    <property type="molecule type" value="Genomic_DNA"/>
</dbReference>
<feature type="domain" description="Helicase ATP-binding" evidence="15">
    <location>
        <begin position="61"/>
        <end position="239"/>
    </location>
</feature>
<evidence type="ECO:0000313" key="18">
    <source>
        <dbReference type="EMBL" id="KAB2580287.1"/>
    </source>
</evidence>
<dbReference type="OrthoDB" id="1191041at2759"/>
<dbReference type="InterPro" id="IPR050079">
    <property type="entry name" value="DEAD_box_RNA_helicase"/>
</dbReference>
<evidence type="ECO:0000256" key="11">
    <source>
        <dbReference type="ARBA" id="ARBA00038041"/>
    </source>
</evidence>
<evidence type="ECO:0000256" key="13">
    <source>
        <dbReference type="PROSITE-ProRule" id="PRU00552"/>
    </source>
</evidence>
<evidence type="ECO:0000256" key="8">
    <source>
        <dbReference type="ARBA" id="ARBA00022840"/>
    </source>
</evidence>
<dbReference type="InterPro" id="IPR001650">
    <property type="entry name" value="Helicase_C-like"/>
</dbReference>
<feature type="region of interest" description="Disordered" evidence="14">
    <location>
        <begin position="1"/>
        <end position="31"/>
    </location>
</feature>
<proteinExistence type="inferred from homology"/>
<dbReference type="SMART" id="SM00487">
    <property type="entry name" value="DEXDc"/>
    <property type="match status" value="1"/>
</dbReference>
<feature type="region of interest" description="Disordered" evidence="14">
    <location>
        <begin position="609"/>
        <end position="634"/>
    </location>
</feature>
<dbReference type="Gene3D" id="3.40.50.300">
    <property type="entry name" value="P-loop containing nucleotide triphosphate hydrolases"/>
    <property type="match status" value="2"/>
</dbReference>
<dbReference type="GO" id="GO:0003723">
    <property type="term" value="F:RNA binding"/>
    <property type="evidence" value="ECO:0007669"/>
    <property type="project" value="UniProtKB-KW"/>
</dbReference>
<dbReference type="AlphaFoldDB" id="A0A5N5DR98"/>
<evidence type="ECO:0000259" key="15">
    <source>
        <dbReference type="PROSITE" id="PS51192"/>
    </source>
</evidence>
<evidence type="ECO:0000256" key="7">
    <source>
        <dbReference type="ARBA" id="ARBA00022806"/>
    </source>
</evidence>
<keyword evidence="10" id="KW-0539">Nucleus</keyword>
<name>A0A5N5DR98_9PEZI</name>
<feature type="compositionally biased region" description="Basic and acidic residues" evidence="14">
    <location>
        <begin position="369"/>
        <end position="391"/>
    </location>
</feature>
<keyword evidence="9" id="KW-0694">RNA-binding</keyword>
<keyword evidence="7 18" id="KW-0347">Helicase</keyword>
<gene>
    <name evidence="18" type="primary">dbp9</name>
    <name evidence="18" type="ORF">DBV05_g1238</name>
</gene>
<dbReference type="GO" id="GO:0016787">
    <property type="term" value="F:hydrolase activity"/>
    <property type="evidence" value="ECO:0007669"/>
    <property type="project" value="UniProtKB-KW"/>
</dbReference>
<evidence type="ECO:0000256" key="3">
    <source>
        <dbReference type="ARBA" id="ARBA00012552"/>
    </source>
</evidence>
<dbReference type="CDD" id="cd18787">
    <property type="entry name" value="SF2_C_DEAD"/>
    <property type="match status" value="1"/>
</dbReference>
<sequence length="634" mass="70991">MGKRKLNEHDVPEDAEVVAASTQSAQPSQPSFDNLGLDARLLQGIVRQKFSTPTPVQAKAIPLALEGKDILARSKTGSGKTAAYVLPILHSILKRKADASFTKCTSALILVPTRELAGQVSKTVEAFATFCGQDVRVANLTLREDDAVQRARLADSPDVVVATPGRACVNLNAAALVLDRLAHLVIDEADLVLSYGYDDDLESISKSIPKGTQTFLMSATLSSDLDDLKGLFCRDPVLLELDEEDKDQGKVSQYIVKCAEDEKFLLIYAIFMLKLVKGKVIVFVGDIDRCYRLKLFLEQFGIKSCVLNSELPVNSRIHVVEEFNKNVYDIIIASDEHEVLGDEDKKKMKRKAKEGDEEEEQDEADGEKEDAKEDAADGAEAKTGDDSTEPPRKKRKGRKKDKEYGIARGIDFQNVSLVLNFDLPTSSKSYTHRIGRTARAGKNGMAISFVIPKDKYRKHKPTSIESCKNDEEVLAKISKSQEKRGNALQPYHFDMKKLEGFRYRLADALRAVTRIAVREARARELRQELLKSEKLKRHFEENPQDLLHLRHDGESRTARQQPHLKHVPEYLLPAGGKTEVEREIGFVGFRKDDGRENRIRKARVQNRFKGKGRIAKTKKADPLKTFNAKGRGKK</sequence>
<dbReference type="PANTHER" id="PTHR47959:SF21">
    <property type="entry name" value="DEAD-BOX HELICASE 56"/>
    <property type="match status" value="1"/>
</dbReference>
<keyword evidence="8" id="KW-0067">ATP-binding</keyword>
<dbReference type="EC" id="3.6.4.13" evidence="3"/>
<dbReference type="CDD" id="cd17961">
    <property type="entry name" value="DEADc_DDX56"/>
    <property type="match status" value="1"/>
</dbReference>
<dbReference type="PROSITE" id="PS51194">
    <property type="entry name" value="HELICASE_CTER"/>
    <property type="match status" value="1"/>
</dbReference>
<feature type="region of interest" description="Disordered" evidence="14">
    <location>
        <begin position="343"/>
        <end position="401"/>
    </location>
</feature>
<dbReference type="InterPro" id="IPR027417">
    <property type="entry name" value="P-loop_NTPase"/>
</dbReference>
<comment type="catalytic activity">
    <reaction evidence="12">
        <text>ATP + H2O = ADP + phosphate + H(+)</text>
        <dbReference type="Rhea" id="RHEA:13065"/>
        <dbReference type="ChEBI" id="CHEBI:15377"/>
        <dbReference type="ChEBI" id="CHEBI:15378"/>
        <dbReference type="ChEBI" id="CHEBI:30616"/>
        <dbReference type="ChEBI" id="CHEBI:43474"/>
        <dbReference type="ChEBI" id="CHEBI:456216"/>
        <dbReference type="EC" id="3.6.4.13"/>
    </reaction>
</comment>
<keyword evidence="6" id="KW-0378">Hydrolase</keyword>
<dbReference type="Proteomes" id="UP000325902">
    <property type="component" value="Unassembled WGS sequence"/>
</dbReference>
<dbReference type="GO" id="GO:0005634">
    <property type="term" value="C:nucleus"/>
    <property type="evidence" value="ECO:0007669"/>
    <property type="project" value="UniProtKB-SubCell"/>
</dbReference>
<dbReference type="Pfam" id="PF00271">
    <property type="entry name" value="Helicase_C"/>
    <property type="match status" value="2"/>
</dbReference>
<dbReference type="PROSITE" id="PS51192">
    <property type="entry name" value="HELICASE_ATP_BIND_1"/>
    <property type="match status" value="1"/>
</dbReference>
<dbReference type="InterPro" id="IPR011545">
    <property type="entry name" value="DEAD/DEAH_box_helicase_dom"/>
</dbReference>
<dbReference type="GO" id="GO:0042254">
    <property type="term" value="P:ribosome biogenesis"/>
    <property type="evidence" value="ECO:0007669"/>
    <property type="project" value="UniProtKB-KW"/>
</dbReference>
<dbReference type="InterPro" id="IPR014014">
    <property type="entry name" value="RNA_helicase_DEAD_Q_motif"/>
</dbReference>
<keyword evidence="4" id="KW-0690">Ribosome biogenesis</keyword>